<feature type="compositionally biased region" description="Basic and acidic residues" evidence="2">
    <location>
        <begin position="2595"/>
        <end position="2608"/>
    </location>
</feature>
<evidence type="ECO:0000256" key="1">
    <source>
        <dbReference type="SAM" id="Coils"/>
    </source>
</evidence>
<feature type="region of interest" description="Disordered" evidence="2">
    <location>
        <begin position="1100"/>
        <end position="1243"/>
    </location>
</feature>
<feature type="region of interest" description="Disordered" evidence="2">
    <location>
        <begin position="157"/>
        <end position="199"/>
    </location>
</feature>
<dbReference type="PANTHER" id="PTHR13958">
    <property type="entry name" value="CENTROSOME-ASSOCIATED PROTEIN 350"/>
    <property type="match status" value="1"/>
</dbReference>
<evidence type="ECO:0000313" key="3">
    <source>
        <dbReference type="Proteomes" id="UP000694925"/>
    </source>
</evidence>
<dbReference type="InterPro" id="IPR028750">
    <property type="entry name" value="CEP350/CC187"/>
</dbReference>
<feature type="compositionally biased region" description="Basic and acidic residues" evidence="2">
    <location>
        <begin position="216"/>
        <end position="244"/>
    </location>
</feature>
<feature type="compositionally biased region" description="Basic and acidic residues" evidence="2">
    <location>
        <begin position="318"/>
        <end position="328"/>
    </location>
</feature>
<protein>
    <submittedName>
        <fullName evidence="4">Centrosome-associated protein 350-like isoform X2</fullName>
    </submittedName>
</protein>
<feature type="compositionally biased region" description="Basic and acidic residues" evidence="2">
    <location>
        <begin position="157"/>
        <end position="185"/>
    </location>
</feature>
<feature type="compositionally biased region" description="Basic and acidic residues" evidence="2">
    <location>
        <begin position="963"/>
        <end position="974"/>
    </location>
</feature>
<dbReference type="Proteomes" id="UP000694925">
    <property type="component" value="Unplaced"/>
</dbReference>
<keyword evidence="1" id="KW-0175">Coiled coil</keyword>
<gene>
    <name evidence="4" type="primary">LOC108625552</name>
</gene>
<dbReference type="RefSeq" id="XP_017881139.1">
    <property type="nucleotide sequence ID" value="XM_018025650.2"/>
</dbReference>
<dbReference type="GeneID" id="108625552"/>
<feature type="region of interest" description="Disordered" evidence="2">
    <location>
        <begin position="1508"/>
        <end position="1555"/>
    </location>
</feature>
<feature type="compositionally biased region" description="Basic and acidic residues" evidence="2">
    <location>
        <begin position="2941"/>
        <end position="2956"/>
    </location>
</feature>
<feature type="compositionally biased region" description="Polar residues" evidence="2">
    <location>
        <begin position="1218"/>
        <end position="1233"/>
    </location>
</feature>
<evidence type="ECO:0000256" key="2">
    <source>
        <dbReference type="SAM" id="MobiDB-lite"/>
    </source>
</evidence>
<feature type="compositionally biased region" description="Polar residues" evidence="2">
    <location>
        <begin position="186"/>
        <end position="198"/>
    </location>
</feature>
<feature type="coiled-coil region" evidence="1">
    <location>
        <begin position="1411"/>
        <end position="1453"/>
    </location>
</feature>
<proteinExistence type="predicted"/>
<feature type="compositionally biased region" description="Basic and acidic residues" evidence="2">
    <location>
        <begin position="1820"/>
        <end position="1836"/>
    </location>
</feature>
<feature type="compositionally biased region" description="Basic and acidic residues" evidence="2">
    <location>
        <begin position="1531"/>
        <end position="1549"/>
    </location>
</feature>
<feature type="region of interest" description="Disordered" evidence="2">
    <location>
        <begin position="1594"/>
        <end position="1647"/>
    </location>
</feature>
<dbReference type="GO" id="GO:0008017">
    <property type="term" value="F:microtubule binding"/>
    <property type="evidence" value="ECO:0007669"/>
    <property type="project" value="InterPro"/>
</dbReference>
<dbReference type="PANTHER" id="PTHR13958:SF3">
    <property type="entry name" value="CAP-GLY DOMAIN-CONTAINING PROTEIN-RELATED"/>
    <property type="match status" value="1"/>
</dbReference>
<feature type="region of interest" description="Disordered" evidence="2">
    <location>
        <begin position="930"/>
        <end position="978"/>
    </location>
</feature>
<feature type="region of interest" description="Disordered" evidence="2">
    <location>
        <begin position="2941"/>
        <end position="3038"/>
    </location>
</feature>
<dbReference type="GO" id="GO:0005813">
    <property type="term" value="C:centrosome"/>
    <property type="evidence" value="ECO:0007669"/>
    <property type="project" value="InterPro"/>
</dbReference>
<feature type="compositionally biased region" description="Basic and acidic residues" evidence="2">
    <location>
        <begin position="2968"/>
        <end position="2987"/>
    </location>
</feature>
<feature type="compositionally biased region" description="Polar residues" evidence="2">
    <location>
        <begin position="430"/>
        <end position="449"/>
    </location>
</feature>
<evidence type="ECO:0000313" key="4">
    <source>
        <dbReference type="RefSeq" id="XP_017881139.1"/>
    </source>
</evidence>
<feature type="compositionally biased region" description="Basic and acidic residues" evidence="2">
    <location>
        <begin position="1603"/>
        <end position="1620"/>
    </location>
</feature>
<feature type="compositionally biased region" description="Low complexity" evidence="2">
    <location>
        <begin position="1150"/>
        <end position="1166"/>
    </location>
</feature>
<organism evidence="3 4">
    <name type="scientific">Ceratina calcarata</name>
    <dbReference type="NCBI Taxonomy" id="156304"/>
    <lineage>
        <taxon>Eukaryota</taxon>
        <taxon>Metazoa</taxon>
        <taxon>Ecdysozoa</taxon>
        <taxon>Arthropoda</taxon>
        <taxon>Hexapoda</taxon>
        <taxon>Insecta</taxon>
        <taxon>Pterygota</taxon>
        <taxon>Neoptera</taxon>
        <taxon>Endopterygota</taxon>
        <taxon>Hymenoptera</taxon>
        <taxon>Apocrita</taxon>
        <taxon>Aculeata</taxon>
        <taxon>Apoidea</taxon>
        <taxon>Anthophila</taxon>
        <taxon>Apidae</taxon>
        <taxon>Ceratina</taxon>
        <taxon>Zadontomerus</taxon>
    </lineage>
</organism>
<feature type="coiled-coil region" evidence="1">
    <location>
        <begin position="1772"/>
        <end position="1813"/>
    </location>
</feature>
<reference evidence="4" key="1">
    <citation type="submission" date="2025-08" db="UniProtKB">
        <authorList>
            <consortium name="RefSeq"/>
        </authorList>
    </citation>
    <scope>IDENTIFICATION</scope>
    <source>
        <tissue evidence="4">Whole body</tissue>
    </source>
</reference>
<feature type="compositionally biased region" description="Polar residues" evidence="2">
    <location>
        <begin position="329"/>
        <end position="340"/>
    </location>
</feature>
<keyword evidence="3" id="KW-1185">Reference proteome</keyword>
<feature type="region of interest" description="Disordered" evidence="2">
    <location>
        <begin position="428"/>
        <end position="476"/>
    </location>
</feature>
<feature type="coiled-coil region" evidence="1">
    <location>
        <begin position="28"/>
        <end position="55"/>
    </location>
</feature>
<feature type="compositionally biased region" description="Polar residues" evidence="2">
    <location>
        <begin position="2988"/>
        <end position="3000"/>
    </location>
</feature>
<sequence>MKSNSAKEDVIEKKKYVFFSDPDVIAQRVEASAAAAQVKQELENQQQTSEDKLSEFPPELSLKGLEQTLSYHLVQPYPFTFISAVKRKLASDDASESCRKHEPNKNAPDSVTILNSDNIHNLHEIAQKMDFIKSLKVPDSKISKKLDYSNRENSASKELIKFEAPGHERTEKPTKNFERVQRRLDFSTSDVSSTNNSEIEPLKVPNISISSHLSKKKEYVRENSREKENRSKKIRKDDGSKQDEMMQDIFKRSRSPRHSRKEFPNPNELGAKLKNDRLLFNMPRESDFGSKPKPKNLATTTAKKVNDKRRSVHARSLKSRDTSLDSKNRSYSNESLSSAKLSEKVTVRESRFENFDYRYKDDLKQIDDQKHIFSLDTRQGKQHKACPLQTNTGNTTFKEQLKRSEKVMKPSTSKIDGKLYMLNSKETESVTDSNVSARTQSPTISSQLTKNKDPDKIAQSISVSKSSKTEDSKYIDNSLTQSTSGIIKKEEEDSFTQSVTTTAKQTSNSNESNLNDSSLSSALLDPRRISFRDESRSPQEEFCDLVTPDVNLLSRSKRKRQFIQNNVEEVKCSKHCTGKSEVEQECIPLLHPTALHMQFQAELHLLDSFNESLRQVMDVEKCLYNVKQEQEKELPLQHSQSNDQVKSHFPKGVEERNIDDMEHRSEISKLHKLSATEQGFPTHHITSQTMANELESLNKIVKPTVKAVEVQTQTVNDMATQTDIRPTRRNVQSRCSEVCGVSYERGFAGDSEVPQLSLDSVEQFEDLDQVEEISLPSKLRTMSEISLHETTSSIRTETGTEISISTRDVTCSFNKYLDLEIAQLIKDEKQRYDKIEMLFKSREKTLNDRTKKLVKLEEQKRALRDTGQESRVSSVKKKQRALLLKLQQEKDEMNRLKELHKIASQERKLMLQKQRNMFNPQMSTKNILTKLKRSADSQSPRRLSGPMKGYDIRSNSSMSSLVDSDKSQHDRSQTDARLQMSESELIFSKSSLDLPRDKFANFVEGSSPLFLMLDKSDKSDEASKASLQEKCPYKRDGKSKYEIKSRKFEEKMPKADTIRLKSQEPKLISNHSVNSPGKYLFEKEKSNVFEQNLDKSISEHVKSESDTLVEELSKKSKPSAMDHYQSIASPREIKAVTNTEVLPEEISSASQDTVSKTSKSSQVSEDVLQTHSKSSKRSSKSIPTDKEEKSKKTQYSESKSNLKRRSSKCQKSKSSSSILTENILRSKSSSQVSEELRHHNKRTKTEKEFIQFDKNDENMDKHIREKNFKLSGNRAEDFNSKENMSCQMFENIEAYENFDDTKSQISNFAVSHHSSESDRNYSKSVVIRSQDHNLKTSKKLEQILNAREAALTSRKNCVEEWMAWHAKLRTEEDRVARMEQAAFKLVTATSNVFSQQDTTVSSDTSDIEGRIELLTEKLAERRIEMSRLKREARKQTKQKLRALEANLLNQIKKYDTTIHEMRKKLESKKTTSKDSKLAIESRSLADFKVPEIPLKKIQDIFRSSDLSRSRSESDLLSTKRPSTKDSKKKPIRNETVETEDNSNHSEKLIKSSKNLKTSEQSIAQSVLDDSISEQIEIDKLGSISSISDEIRSEKNVPYGTKQNKQDSKKNSMSEDVRSEISEDILSQSEAKSSIRENAKKSGISDARSEISEDILTQSEVYEDLTQTKSSKRENARKSISEDVRSKISEDILSQTKIPEDLIIQTKASKHENPIQSDFKEYKSDFDTFSEQSAVKTISSESLNKIQAPSQISKVSNNLQSSNASEIVTESRNESLDKKLDFLRLNNQNLNEDISSLENELKILSEMMSRFNKQPNGAKYEQNEEKAEERSTSKDVSEILSASDKNEVNSAELSLKETEISQNVNDIKLRSSLNDNKNIVKEVKSSLNDSKTIIPLKEAEISQNSNDRRLKSNLNDSKSIIEEVDNVISAIIPNKISLSRSNSQEIDYKARSKEILNEIEKSIMSEHISDINRSEIIDDDSTLYEENETEVVSAESSDLRKSASAKARSKEILSEIEKSISEHISDINRSEIIDDRSEVVDDNLNLYEENETNDKSAVSWSKESTEPNISLSNVSPKSLQNRETVGCIENIENCLESNRNSSVVSEKSNLFRKENQYTDNLIRNDSSVNESDRTEGISKEAIVAEYMNKLLSKQISPKSSSSIRTLEDLNIIDYMKDRSMHDETSKADFQLILKEFQEYRNDTSFMQAEDIKSKEVSQKSDEFKQEGICLGIEEKRIQSEENVINQNFNKNNNWNTSEPLDIQDVNQSFSRKSHCEDSRLFIDKHKLDTSEKEEKRIKLQETLINRTFDKDDDWNTSSKDIDRSFSEKSHNEDLKLSAEGFKQDTFEKEHRIQTEENVINRTFNKNDDWNTSSQDFNQSFLDKSHSGDSKLFIDESSQSINESKNENDVVSNTENVPPFIPKFTNIDEGSQILVKLNESVEETEEILNVIVKKNNEEKNQEEDIEYSIESDDFQKVIHDSVTKILDKVEKSIEEGSLREKFLNRSKTDLKPTVDEGRKLFSPVIQEKSLEEDFVTEEALSTDKTIEEEIVFSEKGLTSSKIHSNQAGVDGNLQISDKVEKSIEENSLREKFVNRSKNELQAKSDEERKLFSPTTDEGRSLSPTIQQKSLEIIVIEEVPSTEEEIASNKLHSTENLQISDEVIKEDSLIGGFVNRSKETLRTKGEGKSFSRTINIQEKCFEDVITEEVSIEEHLSSNKIHTTQPNINVNLRLNICEPTYQGIIITEVESDNTETESLPELKIDPTIELTKEELNKTNEVESQERIVKEQQSLEPVVELDSSDGEQLDNLVEVAESRLDIIEKKTKNSLNSVTDSESLSHDKTDTEIESEKNSLISLLPLDEIKAKATNTSLMGNKAFDIIKDPEYEDISEESLEVSEIFDKSEHQKVQKASLIERYEAIQKSEEVLKILDEITQRSNDRGLKNSRVLEDSEKRADISDKSAAAVGDNEEDISRRSDRSTPDNFENEKSKTVTPENQSIQVTGLNELDERQEQDVLSESSEGRDTPKGVSEIEMDSPRELNDSRLDIELLNDDLLSNANGDKQADAKDTFHATPIVATTEKDIEVMIDKLKASLEQPRVEDADWEAKLLRIEQLQIELEIKKLEAEEVSYYVREIPNKPPPPYTPPGGGARISTSLGSPSPPPAVIPSNTEELTAFTEKATAIIFRAKEAGEDIMTLEAPPEICELTKENDETVKKDRRIYNAFLFDLCKETIAEVYQAEYEKPGPSWTKPNVKTKPTMKIPKTIDELNAYVNKEVATLFGFKTKLQRENMVMRWSRKRRDRVDELLAREAQAEEDEWTKFHHDELAVKNGLTVTILDTLLMETVNVVKVAYAKKRKIFV</sequence>
<dbReference type="GO" id="GO:0034453">
    <property type="term" value="P:microtubule anchoring"/>
    <property type="evidence" value="ECO:0007669"/>
    <property type="project" value="InterPro"/>
</dbReference>
<feature type="compositionally biased region" description="Basic residues" evidence="2">
    <location>
        <begin position="1201"/>
        <end position="1211"/>
    </location>
</feature>
<feature type="region of interest" description="Disordered" evidence="2">
    <location>
        <begin position="3135"/>
        <end position="3160"/>
    </location>
</feature>
<accession>A0AAJ7N781</accession>
<name>A0AAJ7N781_9HYME</name>
<feature type="region of interest" description="Disordered" evidence="2">
    <location>
        <begin position="213"/>
        <end position="340"/>
    </location>
</feature>
<feature type="region of interest" description="Disordered" evidence="2">
    <location>
        <begin position="2595"/>
        <end position="2619"/>
    </location>
</feature>
<dbReference type="KEGG" id="ccal:108625552"/>
<feature type="coiled-coil region" evidence="1">
    <location>
        <begin position="846"/>
        <end position="906"/>
    </location>
</feature>
<feature type="region of interest" description="Disordered" evidence="2">
    <location>
        <begin position="1813"/>
        <end position="1837"/>
    </location>
</feature>